<organism evidence="1 2">
    <name type="scientific">Candidatus Sulfuritelmatomonas gaucii</name>
    <dbReference type="NCBI Taxonomy" id="2043161"/>
    <lineage>
        <taxon>Bacteria</taxon>
        <taxon>Pseudomonadati</taxon>
        <taxon>Acidobacteriota</taxon>
        <taxon>Terriglobia</taxon>
        <taxon>Terriglobales</taxon>
        <taxon>Acidobacteriaceae</taxon>
        <taxon>Candidatus Sulfuritelmatomonas</taxon>
    </lineage>
</organism>
<dbReference type="OrthoDB" id="120749at2"/>
<evidence type="ECO:0008006" key="3">
    <source>
        <dbReference type="Google" id="ProtNLM"/>
    </source>
</evidence>
<evidence type="ECO:0000313" key="2">
    <source>
        <dbReference type="Proteomes" id="UP000239735"/>
    </source>
</evidence>
<reference evidence="2" key="1">
    <citation type="submission" date="2018-02" db="EMBL/GenBank/DDBJ databases">
        <authorList>
            <person name="Hausmann B."/>
        </authorList>
    </citation>
    <scope>NUCLEOTIDE SEQUENCE [LARGE SCALE GENOMIC DNA]</scope>
    <source>
        <strain evidence="2">Peat soil MAG SbA5</strain>
    </source>
</reference>
<evidence type="ECO:0000313" key="1">
    <source>
        <dbReference type="EMBL" id="SPE24955.1"/>
    </source>
</evidence>
<dbReference type="EMBL" id="OKRB01000105">
    <property type="protein sequence ID" value="SPE24955.1"/>
    <property type="molecule type" value="Genomic_DNA"/>
</dbReference>
<sequence length="101" mass="11350">MRMMMMVEFPLEPFNAAVRNGTAGHTMKKILDDAKPEAAYFGERDGKRGGILIVDVAKPSDVPRLAEPWFLNFNAEVRFRIVMKPEDLAQADLEGLGKKWG</sequence>
<name>A0A2N9LPE1_9BACT</name>
<accession>A0A2N9LPE1</accession>
<proteinExistence type="predicted"/>
<gene>
    <name evidence="1" type="ORF">SBA5_470076</name>
</gene>
<dbReference type="Proteomes" id="UP000239735">
    <property type="component" value="Unassembled WGS sequence"/>
</dbReference>
<protein>
    <recommendedName>
        <fullName evidence="3">Panthothenate synthetase</fullName>
    </recommendedName>
</protein>
<dbReference type="AlphaFoldDB" id="A0A2N9LPE1"/>